<reference evidence="2 3" key="1">
    <citation type="submission" date="2019-07" db="EMBL/GenBank/DDBJ databases">
        <title>WGS assembly of Gossypium mustelinum.</title>
        <authorList>
            <person name="Chen Z.J."/>
            <person name="Sreedasyam A."/>
            <person name="Ando A."/>
            <person name="Song Q."/>
            <person name="De L."/>
            <person name="Hulse-Kemp A."/>
            <person name="Ding M."/>
            <person name="Ye W."/>
            <person name="Kirkbride R."/>
            <person name="Jenkins J."/>
            <person name="Plott C."/>
            <person name="Lovell J."/>
            <person name="Lin Y.-M."/>
            <person name="Vaughn R."/>
            <person name="Liu B."/>
            <person name="Li W."/>
            <person name="Simpson S."/>
            <person name="Scheffler B."/>
            <person name="Saski C."/>
            <person name="Grover C."/>
            <person name="Hu G."/>
            <person name="Conover J."/>
            <person name="Carlson J."/>
            <person name="Shu S."/>
            <person name="Boston L."/>
            <person name="Williams M."/>
            <person name="Peterson D."/>
            <person name="Mcgee K."/>
            <person name="Jones D."/>
            <person name="Wendel J."/>
            <person name="Stelly D."/>
            <person name="Grimwood J."/>
            <person name="Schmutz J."/>
        </authorList>
    </citation>
    <scope>NUCLEOTIDE SEQUENCE [LARGE SCALE GENOMIC DNA]</scope>
    <source>
        <strain evidence="2">1408120.09</strain>
    </source>
</reference>
<evidence type="ECO:0000256" key="1">
    <source>
        <dbReference type="SAM" id="Phobius"/>
    </source>
</evidence>
<gene>
    <name evidence="2" type="ORF">E1A91_A10G210400v1</name>
</gene>
<evidence type="ECO:0000313" key="2">
    <source>
        <dbReference type="EMBL" id="TYJ15834.1"/>
    </source>
</evidence>
<dbReference type="AlphaFoldDB" id="A0A5D2XPD1"/>
<name>A0A5D2XPD1_GOSMU</name>
<dbReference type="EMBL" id="CM017645">
    <property type="protein sequence ID" value="TYJ15833.1"/>
    <property type="molecule type" value="Genomic_DNA"/>
</dbReference>
<organism evidence="2 3">
    <name type="scientific">Gossypium mustelinum</name>
    <name type="common">Cotton</name>
    <name type="synonym">Gossypium caicoense</name>
    <dbReference type="NCBI Taxonomy" id="34275"/>
    <lineage>
        <taxon>Eukaryota</taxon>
        <taxon>Viridiplantae</taxon>
        <taxon>Streptophyta</taxon>
        <taxon>Embryophyta</taxon>
        <taxon>Tracheophyta</taxon>
        <taxon>Spermatophyta</taxon>
        <taxon>Magnoliopsida</taxon>
        <taxon>eudicotyledons</taxon>
        <taxon>Gunneridae</taxon>
        <taxon>Pentapetalae</taxon>
        <taxon>rosids</taxon>
        <taxon>malvids</taxon>
        <taxon>Malvales</taxon>
        <taxon>Malvaceae</taxon>
        <taxon>Malvoideae</taxon>
        <taxon>Gossypium</taxon>
    </lineage>
</organism>
<dbReference type="EMBL" id="CM017645">
    <property type="protein sequence ID" value="TYJ15836.1"/>
    <property type="molecule type" value="Genomic_DNA"/>
</dbReference>
<protein>
    <submittedName>
        <fullName evidence="2">Uncharacterized protein</fullName>
    </submittedName>
</protein>
<feature type="transmembrane region" description="Helical" evidence="1">
    <location>
        <begin position="44"/>
        <end position="68"/>
    </location>
</feature>
<sequence length="114" mass="13255">MTFRATIGNKRGWEVYGSSCSIWYHDYQFYSNFSITANDDARRLYLQGVAIGITMAGLVFIFLPYSFICYSIMLRSKLQLTANMVNSIDAERSTKTIYTYSCVIYFLRSRNFLL</sequence>
<dbReference type="EMBL" id="CM017645">
    <property type="protein sequence ID" value="TYJ15837.1"/>
    <property type="molecule type" value="Genomic_DNA"/>
</dbReference>
<dbReference type="Proteomes" id="UP000323597">
    <property type="component" value="Chromosome A10"/>
</dbReference>
<evidence type="ECO:0000313" key="3">
    <source>
        <dbReference type="Proteomes" id="UP000323597"/>
    </source>
</evidence>
<keyword evidence="1" id="KW-0472">Membrane</keyword>
<dbReference type="EMBL" id="CM017645">
    <property type="protein sequence ID" value="TYJ15838.1"/>
    <property type="molecule type" value="Genomic_DNA"/>
</dbReference>
<proteinExistence type="predicted"/>
<dbReference type="EMBL" id="CM017645">
    <property type="protein sequence ID" value="TYJ15834.1"/>
    <property type="molecule type" value="Genomic_DNA"/>
</dbReference>
<accession>A0A5D2XPD1</accession>
<dbReference type="EMBL" id="CM017645">
    <property type="protein sequence ID" value="TYJ15835.1"/>
    <property type="molecule type" value="Genomic_DNA"/>
</dbReference>
<keyword evidence="3" id="KW-1185">Reference proteome</keyword>
<keyword evidence="1" id="KW-0812">Transmembrane</keyword>
<keyword evidence="1" id="KW-1133">Transmembrane helix</keyword>